<dbReference type="EC" id="3.4.24.-" evidence="11"/>
<dbReference type="SUPFAM" id="SSF50156">
    <property type="entry name" value="PDZ domain-like"/>
    <property type="match status" value="1"/>
</dbReference>
<dbReference type="Pfam" id="PF17820">
    <property type="entry name" value="PDZ_6"/>
    <property type="match status" value="1"/>
</dbReference>
<dbReference type="PANTHER" id="PTHR42837">
    <property type="entry name" value="REGULATOR OF SIGMA-E PROTEASE RSEP"/>
    <property type="match status" value="1"/>
</dbReference>
<organism evidence="13 14">
    <name type="scientific">Trichococcus pasteurii</name>
    <dbReference type="NCBI Taxonomy" id="43064"/>
    <lineage>
        <taxon>Bacteria</taxon>
        <taxon>Bacillati</taxon>
        <taxon>Bacillota</taxon>
        <taxon>Bacilli</taxon>
        <taxon>Lactobacillales</taxon>
        <taxon>Carnobacteriaceae</taxon>
        <taxon>Trichococcus</taxon>
    </lineage>
</organism>
<evidence type="ECO:0000313" key="14">
    <source>
        <dbReference type="Proteomes" id="UP000195985"/>
    </source>
</evidence>
<evidence type="ECO:0000256" key="5">
    <source>
        <dbReference type="ARBA" id="ARBA00022692"/>
    </source>
</evidence>
<keyword evidence="11" id="KW-0479">Metal-binding</keyword>
<name>A0A1W1IBR4_9LACT</name>
<dbReference type="GO" id="GO:0004222">
    <property type="term" value="F:metalloendopeptidase activity"/>
    <property type="evidence" value="ECO:0007669"/>
    <property type="project" value="InterPro"/>
</dbReference>
<reference evidence="14" key="1">
    <citation type="submission" date="2016-04" db="EMBL/GenBank/DDBJ databases">
        <authorList>
            <person name="Strepis N."/>
        </authorList>
    </citation>
    <scope>NUCLEOTIDE SEQUENCE [LARGE SCALE GENOMIC DNA]</scope>
</reference>
<keyword evidence="7 11" id="KW-0862">Zinc</keyword>
<dbReference type="InterPro" id="IPR001478">
    <property type="entry name" value="PDZ"/>
</dbReference>
<keyword evidence="4" id="KW-0645">Protease</keyword>
<protein>
    <recommendedName>
        <fullName evidence="11">Zinc metalloprotease</fullName>
        <ecNumber evidence="11">3.4.24.-</ecNumber>
    </recommendedName>
</protein>
<dbReference type="PANTHER" id="PTHR42837:SF2">
    <property type="entry name" value="MEMBRANE METALLOPROTEASE ARASP2, CHLOROPLASTIC-RELATED"/>
    <property type="match status" value="1"/>
</dbReference>
<evidence type="ECO:0000256" key="4">
    <source>
        <dbReference type="ARBA" id="ARBA00022670"/>
    </source>
</evidence>
<feature type="domain" description="PDZ" evidence="12">
    <location>
        <begin position="197"/>
        <end position="237"/>
    </location>
</feature>
<accession>A0A1W1IBR4</accession>
<evidence type="ECO:0000256" key="7">
    <source>
        <dbReference type="ARBA" id="ARBA00022833"/>
    </source>
</evidence>
<feature type="transmembrane region" description="Helical" evidence="11">
    <location>
        <begin position="6"/>
        <end position="26"/>
    </location>
</feature>
<dbReference type="CDD" id="cd06163">
    <property type="entry name" value="S2P-M50_PDZ_RseP-like"/>
    <property type="match status" value="1"/>
</dbReference>
<feature type="transmembrane region" description="Helical" evidence="11">
    <location>
        <begin position="304"/>
        <end position="323"/>
    </location>
</feature>
<dbReference type="CDD" id="cd05709">
    <property type="entry name" value="S2P-M50"/>
    <property type="match status" value="1"/>
</dbReference>
<dbReference type="Proteomes" id="UP000195985">
    <property type="component" value="Unassembled WGS sequence"/>
</dbReference>
<proteinExistence type="inferred from homology"/>
<feature type="transmembrane region" description="Helical" evidence="11">
    <location>
        <begin position="344"/>
        <end position="368"/>
    </location>
</feature>
<comment type="subcellular location">
    <subcellularLocation>
        <location evidence="2">Membrane</location>
        <topology evidence="2">Multi-pass membrane protein</topology>
    </subcellularLocation>
</comment>
<dbReference type="GO" id="GO:0016020">
    <property type="term" value="C:membrane"/>
    <property type="evidence" value="ECO:0007669"/>
    <property type="project" value="UniProtKB-SubCell"/>
</dbReference>
<evidence type="ECO:0000256" key="10">
    <source>
        <dbReference type="ARBA" id="ARBA00023136"/>
    </source>
</evidence>
<evidence type="ECO:0000256" key="2">
    <source>
        <dbReference type="ARBA" id="ARBA00004141"/>
    </source>
</evidence>
<comment type="cofactor">
    <cofactor evidence="1 11">
        <name>Zn(2+)</name>
        <dbReference type="ChEBI" id="CHEBI:29105"/>
    </cofactor>
</comment>
<keyword evidence="8 11" id="KW-1133">Transmembrane helix</keyword>
<evidence type="ECO:0000313" key="13">
    <source>
        <dbReference type="EMBL" id="SLM50464.1"/>
    </source>
</evidence>
<feature type="transmembrane region" description="Helical" evidence="11">
    <location>
        <begin position="395"/>
        <end position="414"/>
    </location>
</feature>
<dbReference type="SMART" id="SM00228">
    <property type="entry name" value="PDZ"/>
    <property type="match status" value="1"/>
</dbReference>
<sequence>MFQTIITFIIVFSILVIIHEFGHFYFAKKAGILVREFAIGMGPKIFSHRNNGTTYTIRMLPIGGYVRMAGIGDEDNELKPGMPLNISLDEAQQVTQIDLSNKQHLQAVPIELLEADLEHALFIKGIIPGSSEPVTYAVKRDATIIETDGTEVQIAPIDVQYQSAPLLKRMMTNFAGPMNNFILGIAVFITIAFVQGGVTVNDNRLGEIQPESPAQAAGLRVDDEVLAVNGEEIADWTELVASIQANPGNEITLTVMTGGQEARDVLVTPDTKTDEQGNDYGLIGVAPPMDRTLMAKISYGFEEFWVIATSIFGLVFAMFRTGFQADSFGGPVAIYAATEQVVDYGFLSVLSFLAYLSINLGVVNLLPIPALDGGKLLLNVVEGIRGKPLDPEKEGIITAVGMGLLLLLMVIVTWNDIQRFFFGQ</sequence>
<keyword evidence="6 11" id="KW-0378">Hydrolase</keyword>
<dbReference type="InterPro" id="IPR004387">
    <property type="entry name" value="Pept_M50_Zn"/>
</dbReference>
<dbReference type="InterPro" id="IPR036034">
    <property type="entry name" value="PDZ_sf"/>
</dbReference>
<keyword evidence="14" id="KW-1185">Reference proteome</keyword>
<dbReference type="Gene3D" id="2.30.42.10">
    <property type="match status" value="1"/>
</dbReference>
<evidence type="ECO:0000256" key="9">
    <source>
        <dbReference type="ARBA" id="ARBA00023049"/>
    </source>
</evidence>
<dbReference type="GO" id="GO:0046872">
    <property type="term" value="F:metal ion binding"/>
    <property type="evidence" value="ECO:0007669"/>
    <property type="project" value="UniProtKB-KW"/>
</dbReference>
<dbReference type="AlphaFoldDB" id="A0A1W1IBR4"/>
<dbReference type="OrthoDB" id="9782003at2"/>
<keyword evidence="5 11" id="KW-0812">Transmembrane</keyword>
<dbReference type="EMBL" id="FWEY01000001">
    <property type="protein sequence ID" value="SLM50464.1"/>
    <property type="molecule type" value="Genomic_DNA"/>
</dbReference>
<evidence type="ECO:0000256" key="11">
    <source>
        <dbReference type="RuleBase" id="RU362031"/>
    </source>
</evidence>
<dbReference type="InterPro" id="IPR008915">
    <property type="entry name" value="Peptidase_M50"/>
</dbReference>
<evidence type="ECO:0000256" key="1">
    <source>
        <dbReference type="ARBA" id="ARBA00001947"/>
    </source>
</evidence>
<evidence type="ECO:0000256" key="8">
    <source>
        <dbReference type="ARBA" id="ARBA00022989"/>
    </source>
</evidence>
<evidence type="ECO:0000259" key="12">
    <source>
        <dbReference type="PROSITE" id="PS50106"/>
    </source>
</evidence>
<dbReference type="CDD" id="cd23081">
    <property type="entry name" value="cpPDZ_EcRseP-like"/>
    <property type="match status" value="1"/>
</dbReference>
<dbReference type="RefSeq" id="WP_086941378.1">
    <property type="nucleotide sequence ID" value="NZ_FONM01000002.1"/>
</dbReference>
<gene>
    <name evidence="13" type="ORF">TPAS_136</name>
</gene>
<dbReference type="STRING" id="43064.SAMN04488086_102143"/>
<feature type="transmembrane region" description="Helical" evidence="11">
    <location>
        <begin position="178"/>
        <end position="198"/>
    </location>
</feature>
<keyword evidence="10 11" id="KW-0472">Membrane</keyword>
<dbReference type="NCBIfam" id="TIGR00054">
    <property type="entry name" value="RIP metalloprotease RseP"/>
    <property type="match status" value="1"/>
</dbReference>
<keyword evidence="9 11" id="KW-0482">Metalloprotease</keyword>
<dbReference type="InterPro" id="IPR041489">
    <property type="entry name" value="PDZ_6"/>
</dbReference>
<comment type="similarity">
    <text evidence="3 11">Belongs to the peptidase M50B family.</text>
</comment>
<dbReference type="Pfam" id="PF02163">
    <property type="entry name" value="Peptidase_M50"/>
    <property type="match status" value="1"/>
</dbReference>
<dbReference type="PROSITE" id="PS50106">
    <property type="entry name" value="PDZ"/>
    <property type="match status" value="1"/>
</dbReference>
<evidence type="ECO:0000256" key="6">
    <source>
        <dbReference type="ARBA" id="ARBA00022801"/>
    </source>
</evidence>
<dbReference type="GO" id="GO:0006508">
    <property type="term" value="P:proteolysis"/>
    <property type="evidence" value="ECO:0007669"/>
    <property type="project" value="UniProtKB-KW"/>
</dbReference>
<evidence type="ECO:0000256" key="3">
    <source>
        <dbReference type="ARBA" id="ARBA00007931"/>
    </source>
</evidence>